<dbReference type="GO" id="GO:0003677">
    <property type="term" value="F:DNA binding"/>
    <property type="evidence" value="ECO:0007669"/>
    <property type="project" value="InterPro"/>
</dbReference>
<name>A0A9X2B2L9_9CORY</name>
<keyword evidence="4" id="KW-1185">Reference proteome</keyword>
<accession>A0A9X2B2L9</accession>
<comment type="caution">
    <text evidence="3">The sequence shown here is derived from an EMBL/GenBank/DDBJ whole genome shotgun (WGS) entry which is preliminary data.</text>
</comment>
<evidence type="ECO:0000313" key="3">
    <source>
        <dbReference type="EMBL" id="MCJ7859229.1"/>
    </source>
</evidence>
<protein>
    <submittedName>
        <fullName evidence="3">AntA/AntB antirepressor family protein</fullName>
    </submittedName>
</protein>
<dbReference type="EMBL" id="JALIEA010000017">
    <property type="protein sequence ID" value="MCJ7859229.1"/>
    <property type="molecule type" value="Genomic_DNA"/>
</dbReference>
<feature type="domain" description="AntA/AntB antirepressor" evidence="2">
    <location>
        <begin position="17"/>
        <end position="86"/>
    </location>
</feature>
<evidence type="ECO:0000313" key="4">
    <source>
        <dbReference type="Proteomes" id="UP001139207"/>
    </source>
</evidence>
<dbReference type="Pfam" id="PF03374">
    <property type="entry name" value="ANT"/>
    <property type="match status" value="1"/>
</dbReference>
<dbReference type="InterPro" id="IPR005039">
    <property type="entry name" value="Ant_C"/>
</dbReference>
<dbReference type="PANTHER" id="PTHR36180:SF1">
    <property type="entry name" value="ANTA_ANTB ANTIREPRESSOR DOMAIN-CONTAINING PROTEIN"/>
    <property type="match status" value="1"/>
</dbReference>
<dbReference type="RefSeq" id="WP_244804959.1">
    <property type="nucleotide sequence ID" value="NZ_JALIEA010000017.1"/>
</dbReference>
<dbReference type="Pfam" id="PF08346">
    <property type="entry name" value="AntA"/>
    <property type="match status" value="1"/>
</dbReference>
<gene>
    <name evidence="3" type="ORF">MUN33_10985</name>
</gene>
<dbReference type="AlphaFoldDB" id="A0A9X2B2L9"/>
<dbReference type="InterPro" id="IPR013557">
    <property type="entry name" value="AntA/B_antirep"/>
</dbReference>
<evidence type="ECO:0000259" key="1">
    <source>
        <dbReference type="Pfam" id="PF03374"/>
    </source>
</evidence>
<dbReference type="PANTHER" id="PTHR36180">
    <property type="entry name" value="DNA-BINDING PROTEIN-RELATED-RELATED"/>
    <property type="match status" value="1"/>
</dbReference>
<proteinExistence type="predicted"/>
<evidence type="ECO:0000259" key="2">
    <source>
        <dbReference type="Pfam" id="PF08346"/>
    </source>
</evidence>
<sequence>MSDLIPITQTDDGRQAVSGRALHQFLEVGAEYRHWLPRMVAYGFTEGQDYTVISDRVARQGRGTVERQDHILTLDMAKEVSMIQRNEKGRQARAYFLECEKRAQSPVAALPDRRALAQMVIEAEDRADKATAELAAAAPAIEYHDRFIADDQDVITVEDWGRQWGLSRPQAFDLLTGRKVIFRKSVTREFSNKAGEVVDRNEYRPYSDYRNLFDLRPQHNAPRYHNGQVRQTLYVKAAASFLLANAMKLPGTPGGEQVSA</sequence>
<feature type="domain" description="Antirepressor protein C-terminal" evidence="1">
    <location>
        <begin position="132"/>
        <end position="236"/>
    </location>
</feature>
<organism evidence="3 4">
    <name type="scientific">Corynebacterium kalidii</name>
    <dbReference type="NCBI Taxonomy" id="2931982"/>
    <lineage>
        <taxon>Bacteria</taxon>
        <taxon>Bacillati</taxon>
        <taxon>Actinomycetota</taxon>
        <taxon>Actinomycetes</taxon>
        <taxon>Mycobacteriales</taxon>
        <taxon>Corynebacteriaceae</taxon>
        <taxon>Corynebacterium</taxon>
    </lineage>
</organism>
<reference evidence="3" key="1">
    <citation type="submission" date="2022-04" db="EMBL/GenBank/DDBJ databases">
        <title>Corynebacterium kalidii LD5P10.</title>
        <authorList>
            <person name="Sun J.Q."/>
        </authorList>
    </citation>
    <scope>NUCLEOTIDE SEQUENCE</scope>
    <source>
        <strain evidence="3">LD5P10</strain>
    </source>
</reference>
<dbReference type="Proteomes" id="UP001139207">
    <property type="component" value="Unassembled WGS sequence"/>
</dbReference>